<evidence type="ECO:0000256" key="2">
    <source>
        <dbReference type="ARBA" id="ARBA00022553"/>
    </source>
</evidence>
<dbReference type="InterPro" id="IPR009081">
    <property type="entry name" value="PP-bd_ACP"/>
</dbReference>
<dbReference type="Proteomes" id="UP001500655">
    <property type="component" value="Unassembled WGS sequence"/>
</dbReference>
<keyword evidence="2" id="KW-0597">Phosphoprotein</keyword>
<protein>
    <recommendedName>
        <fullName evidence="3">Carrier domain-containing protein</fullName>
    </recommendedName>
</protein>
<dbReference type="PROSITE" id="PS50075">
    <property type="entry name" value="CARRIER"/>
    <property type="match status" value="1"/>
</dbReference>
<sequence>MSLNEQEAEAAVTRIWTEIGLRPTGPDDDFFDLGGQSLNLVQFLARVHDRYGVELPVDLLFEADLTVASAAGHLREAVLAGQRP</sequence>
<dbReference type="SUPFAM" id="SSF47336">
    <property type="entry name" value="ACP-like"/>
    <property type="match status" value="1"/>
</dbReference>
<name>A0ABN2JSL4_9ACTN</name>
<keyword evidence="1" id="KW-0596">Phosphopantetheine</keyword>
<evidence type="ECO:0000259" key="3">
    <source>
        <dbReference type="PROSITE" id="PS50075"/>
    </source>
</evidence>
<evidence type="ECO:0000256" key="1">
    <source>
        <dbReference type="ARBA" id="ARBA00022450"/>
    </source>
</evidence>
<dbReference type="Gene3D" id="1.10.1200.10">
    <property type="entry name" value="ACP-like"/>
    <property type="match status" value="1"/>
</dbReference>
<dbReference type="EMBL" id="BAAALS010000002">
    <property type="protein sequence ID" value="GAA1737673.1"/>
    <property type="molecule type" value="Genomic_DNA"/>
</dbReference>
<gene>
    <name evidence="4" type="ORF">GCM10009681_05450</name>
</gene>
<evidence type="ECO:0000313" key="4">
    <source>
        <dbReference type="EMBL" id="GAA1737673.1"/>
    </source>
</evidence>
<dbReference type="InterPro" id="IPR036736">
    <property type="entry name" value="ACP-like_sf"/>
</dbReference>
<accession>A0ABN2JSL4</accession>
<proteinExistence type="predicted"/>
<evidence type="ECO:0000313" key="5">
    <source>
        <dbReference type="Proteomes" id="UP001500655"/>
    </source>
</evidence>
<reference evidence="4 5" key="1">
    <citation type="journal article" date="2019" name="Int. J. Syst. Evol. Microbiol.">
        <title>The Global Catalogue of Microorganisms (GCM) 10K type strain sequencing project: providing services to taxonomists for standard genome sequencing and annotation.</title>
        <authorList>
            <consortium name="The Broad Institute Genomics Platform"/>
            <consortium name="The Broad Institute Genome Sequencing Center for Infectious Disease"/>
            <person name="Wu L."/>
            <person name="Ma J."/>
        </authorList>
    </citation>
    <scope>NUCLEOTIDE SEQUENCE [LARGE SCALE GENOMIC DNA]</scope>
    <source>
        <strain evidence="4 5">JCM 13249</strain>
    </source>
</reference>
<dbReference type="InterPro" id="IPR020806">
    <property type="entry name" value="PKS_PP-bd"/>
</dbReference>
<keyword evidence="5" id="KW-1185">Reference proteome</keyword>
<comment type="caution">
    <text evidence="4">The sequence shown here is derived from an EMBL/GenBank/DDBJ whole genome shotgun (WGS) entry which is preliminary data.</text>
</comment>
<dbReference type="SMART" id="SM00823">
    <property type="entry name" value="PKS_PP"/>
    <property type="match status" value="1"/>
</dbReference>
<dbReference type="RefSeq" id="WP_344076381.1">
    <property type="nucleotide sequence ID" value="NZ_BAAALS010000002.1"/>
</dbReference>
<organism evidence="4 5">
    <name type="scientific">Luedemannella helvata</name>
    <dbReference type="NCBI Taxonomy" id="349315"/>
    <lineage>
        <taxon>Bacteria</taxon>
        <taxon>Bacillati</taxon>
        <taxon>Actinomycetota</taxon>
        <taxon>Actinomycetes</taxon>
        <taxon>Micromonosporales</taxon>
        <taxon>Micromonosporaceae</taxon>
        <taxon>Luedemannella</taxon>
    </lineage>
</organism>
<dbReference type="Pfam" id="PF00550">
    <property type="entry name" value="PP-binding"/>
    <property type="match status" value="1"/>
</dbReference>
<feature type="domain" description="Carrier" evidence="3">
    <location>
        <begin position="2"/>
        <end position="78"/>
    </location>
</feature>